<evidence type="ECO:0000256" key="1">
    <source>
        <dbReference type="ARBA" id="ARBA00007572"/>
    </source>
</evidence>
<dbReference type="Gene3D" id="3.30.1490.70">
    <property type="match status" value="1"/>
</dbReference>
<sequence length="312" mass="36315">MDIFDTRDVSPMLIQEIREAFDSEEYLYEIKWDGIRCLSYIGKDTDMRNKRNKLMVPLFPELAELHRQVKASCILDHELVVLKNGIPDFFEVQSRALMSNPFKIQLALKKYPASIIAFDILYYKDRELTMLPLTERKKYLEEAVIENNLVSVSRFIETNGIKLYELVKQKNLEGIVAKKKNSLYWPGKRTKDWIKCKVLTADDYVICGYILKDKNFISLVLGQYDENKLTYKGHVTMGVSLHRLKEQGLKECSSSPFGFIPKGNEEAKWIVPDIVGIVESMPTEKEYFRQPVFKGFRDDKAPKECTVNREDN</sequence>
<dbReference type="CDD" id="cd07906">
    <property type="entry name" value="Adenylation_DNA_ligase_LigD_LigC"/>
    <property type="match status" value="1"/>
</dbReference>
<evidence type="ECO:0000256" key="2">
    <source>
        <dbReference type="ARBA" id="ARBA00012727"/>
    </source>
</evidence>
<comment type="similarity">
    <text evidence="1">Belongs to the ATP-dependent DNA ligase family.</text>
</comment>
<dbReference type="GO" id="GO:0006310">
    <property type="term" value="P:DNA recombination"/>
    <property type="evidence" value="ECO:0007669"/>
    <property type="project" value="InterPro"/>
</dbReference>
<evidence type="ECO:0000256" key="4">
    <source>
        <dbReference type="ARBA" id="ARBA00034003"/>
    </source>
</evidence>
<evidence type="ECO:0000256" key="3">
    <source>
        <dbReference type="ARBA" id="ARBA00022598"/>
    </source>
</evidence>
<dbReference type="PANTHER" id="PTHR45674:SF4">
    <property type="entry name" value="DNA LIGASE 1"/>
    <property type="match status" value="1"/>
</dbReference>
<dbReference type="PROSITE" id="PS50160">
    <property type="entry name" value="DNA_LIGASE_A3"/>
    <property type="match status" value="1"/>
</dbReference>
<dbReference type="RefSeq" id="WP_073275309.1">
    <property type="nucleotide sequence ID" value="NZ_FRAC01000010.1"/>
</dbReference>
<keyword evidence="7" id="KW-1185">Reference proteome</keyword>
<dbReference type="GO" id="GO:0003910">
    <property type="term" value="F:DNA ligase (ATP) activity"/>
    <property type="evidence" value="ECO:0007669"/>
    <property type="project" value="UniProtKB-EC"/>
</dbReference>
<protein>
    <recommendedName>
        <fullName evidence="2">DNA ligase (ATP)</fullName>
        <ecNumber evidence="2">6.5.1.1</ecNumber>
    </recommendedName>
</protein>
<organism evidence="6 7">
    <name type="scientific">Anaerocolumna jejuensis DSM 15929</name>
    <dbReference type="NCBI Taxonomy" id="1121322"/>
    <lineage>
        <taxon>Bacteria</taxon>
        <taxon>Bacillati</taxon>
        <taxon>Bacillota</taxon>
        <taxon>Clostridia</taxon>
        <taxon>Lachnospirales</taxon>
        <taxon>Lachnospiraceae</taxon>
        <taxon>Anaerocolumna</taxon>
    </lineage>
</organism>
<evidence type="ECO:0000313" key="7">
    <source>
        <dbReference type="Proteomes" id="UP000184386"/>
    </source>
</evidence>
<gene>
    <name evidence="6" type="ORF">SAMN02745136_01960</name>
</gene>
<accession>A0A1M6QNQ4</accession>
<dbReference type="SUPFAM" id="SSF50249">
    <property type="entry name" value="Nucleic acid-binding proteins"/>
    <property type="match status" value="1"/>
</dbReference>
<dbReference type="InterPro" id="IPR012309">
    <property type="entry name" value="DNA_ligase_ATP-dep_C"/>
</dbReference>
<dbReference type="Gene3D" id="2.40.50.140">
    <property type="entry name" value="Nucleic acid-binding proteins"/>
    <property type="match status" value="1"/>
</dbReference>
<keyword evidence="3" id="KW-0436">Ligase</keyword>
<dbReference type="Gene3D" id="3.30.470.30">
    <property type="entry name" value="DNA ligase/mRNA capping enzyme"/>
    <property type="match status" value="1"/>
</dbReference>
<reference evidence="6 7" key="1">
    <citation type="submission" date="2016-11" db="EMBL/GenBank/DDBJ databases">
        <authorList>
            <person name="Jaros S."/>
            <person name="Januszkiewicz K."/>
            <person name="Wedrychowicz H."/>
        </authorList>
    </citation>
    <scope>NUCLEOTIDE SEQUENCE [LARGE SCALE GENOMIC DNA]</scope>
    <source>
        <strain evidence="6 7">DSM 15929</strain>
    </source>
</reference>
<feature type="domain" description="ATP-dependent DNA ligase family profile" evidence="5">
    <location>
        <begin position="106"/>
        <end position="233"/>
    </location>
</feature>
<dbReference type="CDD" id="cd07971">
    <property type="entry name" value="OBF_DNA_ligase_LigD"/>
    <property type="match status" value="1"/>
</dbReference>
<dbReference type="Pfam" id="PF01068">
    <property type="entry name" value="DNA_ligase_A_M"/>
    <property type="match status" value="1"/>
</dbReference>
<dbReference type="GO" id="GO:0005524">
    <property type="term" value="F:ATP binding"/>
    <property type="evidence" value="ECO:0007669"/>
    <property type="project" value="InterPro"/>
</dbReference>
<dbReference type="InterPro" id="IPR012310">
    <property type="entry name" value="DNA_ligase_ATP-dep_cent"/>
</dbReference>
<dbReference type="Pfam" id="PF04679">
    <property type="entry name" value="DNA_ligase_A_C"/>
    <property type="match status" value="1"/>
</dbReference>
<dbReference type="PANTHER" id="PTHR45674">
    <property type="entry name" value="DNA LIGASE 1/3 FAMILY MEMBER"/>
    <property type="match status" value="1"/>
</dbReference>
<dbReference type="OrthoDB" id="9802472at2"/>
<comment type="catalytic activity">
    <reaction evidence="4">
        <text>ATP + (deoxyribonucleotide)n-3'-hydroxyl + 5'-phospho-(deoxyribonucleotide)m = (deoxyribonucleotide)n+m + AMP + diphosphate.</text>
        <dbReference type="EC" id="6.5.1.1"/>
    </reaction>
</comment>
<proteinExistence type="inferred from homology"/>
<evidence type="ECO:0000313" key="6">
    <source>
        <dbReference type="EMBL" id="SHK21874.1"/>
    </source>
</evidence>
<evidence type="ECO:0000259" key="5">
    <source>
        <dbReference type="PROSITE" id="PS50160"/>
    </source>
</evidence>
<name>A0A1M6QNQ4_9FIRM</name>
<dbReference type="AlphaFoldDB" id="A0A1M6QNQ4"/>
<dbReference type="InterPro" id="IPR050191">
    <property type="entry name" value="ATP-dep_DNA_ligase"/>
</dbReference>
<dbReference type="GO" id="GO:0006281">
    <property type="term" value="P:DNA repair"/>
    <property type="evidence" value="ECO:0007669"/>
    <property type="project" value="InterPro"/>
</dbReference>
<dbReference type="EC" id="6.5.1.1" evidence="2"/>
<dbReference type="EMBL" id="FRAC01000010">
    <property type="protein sequence ID" value="SHK21874.1"/>
    <property type="molecule type" value="Genomic_DNA"/>
</dbReference>
<dbReference type="InterPro" id="IPR012340">
    <property type="entry name" value="NA-bd_OB-fold"/>
</dbReference>
<dbReference type="STRING" id="1121322.SAMN02745136_01960"/>
<dbReference type="Proteomes" id="UP000184386">
    <property type="component" value="Unassembled WGS sequence"/>
</dbReference>
<dbReference type="SUPFAM" id="SSF56091">
    <property type="entry name" value="DNA ligase/mRNA capping enzyme, catalytic domain"/>
    <property type="match status" value="1"/>
</dbReference>